<dbReference type="GO" id="GO:0005576">
    <property type="term" value="C:extracellular region"/>
    <property type="evidence" value="ECO:0007669"/>
    <property type="project" value="TreeGrafter"/>
</dbReference>
<dbReference type="InterPro" id="IPR050434">
    <property type="entry name" value="Glycosyl_hydrlase_28"/>
</dbReference>
<evidence type="ECO:0000256" key="8">
    <source>
        <dbReference type="ARBA" id="ARBA00023316"/>
    </source>
</evidence>
<evidence type="ECO:0000256" key="10">
    <source>
        <dbReference type="RuleBase" id="RU361169"/>
    </source>
</evidence>
<gene>
    <name evidence="12" type="ORF">PSYICH_LOCUS12757</name>
</gene>
<keyword evidence="7 10" id="KW-0326">Glycosidase</keyword>
<dbReference type="Proteomes" id="UP001153636">
    <property type="component" value="Chromosome 6"/>
</dbReference>
<keyword evidence="3 11" id="KW-0732">Signal</keyword>
<evidence type="ECO:0000256" key="9">
    <source>
        <dbReference type="ARBA" id="ARBA00034074"/>
    </source>
</evidence>
<keyword evidence="6" id="KW-1015">Disulfide bond</keyword>
<evidence type="ECO:0000256" key="4">
    <source>
        <dbReference type="ARBA" id="ARBA00022737"/>
    </source>
</evidence>
<dbReference type="SUPFAM" id="SSF51126">
    <property type="entry name" value="Pectin lyase-like"/>
    <property type="match status" value="1"/>
</dbReference>
<proteinExistence type="inferred from homology"/>
<dbReference type="Pfam" id="PF00295">
    <property type="entry name" value="Glyco_hydro_28"/>
    <property type="match status" value="1"/>
</dbReference>
<dbReference type="SMART" id="SM00710">
    <property type="entry name" value="PbH1"/>
    <property type="match status" value="3"/>
</dbReference>
<evidence type="ECO:0000256" key="7">
    <source>
        <dbReference type="ARBA" id="ARBA00023295"/>
    </source>
</evidence>
<dbReference type="GO" id="GO:0045490">
    <property type="term" value="P:pectin catabolic process"/>
    <property type="evidence" value="ECO:0007669"/>
    <property type="project" value="TreeGrafter"/>
</dbReference>
<protein>
    <recommendedName>
        <fullName evidence="2">endo-polygalacturonase</fullName>
        <ecNumber evidence="2">3.2.1.15</ecNumber>
    </recommendedName>
</protein>
<keyword evidence="8" id="KW-0961">Cell wall biogenesis/degradation</keyword>
<keyword evidence="5 10" id="KW-0378">Hydrolase</keyword>
<dbReference type="Gene3D" id="2.160.20.10">
    <property type="entry name" value="Single-stranded right-handed beta-helix, Pectin lyase-like"/>
    <property type="match status" value="1"/>
</dbReference>
<comment type="similarity">
    <text evidence="1 10">Belongs to the glycosyl hydrolase 28 family.</text>
</comment>
<dbReference type="PANTHER" id="PTHR31884:SF1">
    <property type="entry name" value="POLYGALACTURONASE"/>
    <property type="match status" value="1"/>
</dbReference>
<accession>A0A9P0GDQ5</accession>
<organism evidence="12 13">
    <name type="scientific">Psylliodes chrysocephalus</name>
    <dbReference type="NCBI Taxonomy" id="3402493"/>
    <lineage>
        <taxon>Eukaryota</taxon>
        <taxon>Metazoa</taxon>
        <taxon>Ecdysozoa</taxon>
        <taxon>Arthropoda</taxon>
        <taxon>Hexapoda</taxon>
        <taxon>Insecta</taxon>
        <taxon>Pterygota</taxon>
        <taxon>Neoptera</taxon>
        <taxon>Endopterygota</taxon>
        <taxon>Coleoptera</taxon>
        <taxon>Polyphaga</taxon>
        <taxon>Cucujiformia</taxon>
        <taxon>Chrysomeloidea</taxon>
        <taxon>Chrysomelidae</taxon>
        <taxon>Galerucinae</taxon>
        <taxon>Alticini</taxon>
        <taxon>Psylliodes</taxon>
    </lineage>
</organism>
<dbReference type="EMBL" id="OV651818">
    <property type="protein sequence ID" value="CAH1111980.1"/>
    <property type="molecule type" value="Genomic_DNA"/>
</dbReference>
<evidence type="ECO:0000256" key="11">
    <source>
        <dbReference type="SAM" id="SignalP"/>
    </source>
</evidence>
<evidence type="ECO:0000313" key="12">
    <source>
        <dbReference type="EMBL" id="CAH1111980.1"/>
    </source>
</evidence>
<dbReference type="EC" id="3.2.1.15" evidence="2"/>
<evidence type="ECO:0000256" key="3">
    <source>
        <dbReference type="ARBA" id="ARBA00022729"/>
    </source>
</evidence>
<evidence type="ECO:0000313" key="13">
    <source>
        <dbReference type="Proteomes" id="UP001153636"/>
    </source>
</evidence>
<dbReference type="InterPro" id="IPR012334">
    <property type="entry name" value="Pectin_lyas_fold"/>
</dbReference>
<keyword evidence="13" id="KW-1185">Reference proteome</keyword>
<feature type="signal peptide" evidence="11">
    <location>
        <begin position="1"/>
        <end position="19"/>
    </location>
</feature>
<evidence type="ECO:0000256" key="5">
    <source>
        <dbReference type="ARBA" id="ARBA00022801"/>
    </source>
</evidence>
<feature type="chain" id="PRO_5040318438" description="endo-polygalacturonase" evidence="11">
    <location>
        <begin position="20"/>
        <end position="363"/>
    </location>
</feature>
<sequence length="363" mass="39356">MKKMFTLLLIGHVLTLISATSSVAVANYSSSCTISQFSDVKRVTSSCNNIVIKDLRVPGGKQLKLDLKRGSKLVFEGTTVFDVAHWHGPLVLVTGENVQVNGAKGSVLNAQGEKYWDGQGGAGGVTKPRFFTIETTGGSVFKNIKLLNCAMFCVGIHSTDLHLDGWTLDVSAGHKLGKNTDGFGISENSRNILIENSVVTNQDDCVVVNSGLNMLFRNIKCHGSHGLSFSLGKNDDDNADSGTTRNITFNDISVADGSYGIHVKTKRGNGLLTDIIYENIEFKGLLKEGIFIDQNYGTHGKVPRKFQISNLKLINVHGTVNKKAIPVHISCHSNGCSNFDWSKIDVRGSRKNICNFNPTGFSC</sequence>
<dbReference type="GO" id="GO:0004650">
    <property type="term" value="F:polygalacturonase activity"/>
    <property type="evidence" value="ECO:0007669"/>
    <property type="project" value="UniProtKB-EC"/>
</dbReference>
<dbReference type="PANTHER" id="PTHR31884">
    <property type="entry name" value="POLYGALACTURONASE"/>
    <property type="match status" value="1"/>
</dbReference>
<dbReference type="InterPro" id="IPR000743">
    <property type="entry name" value="Glyco_hydro_28"/>
</dbReference>
<dbReference type="GO" id="GO:0071555">
    <property type="term" value="P:cell wall organization"/>
    <property type="evidence" value="ECO:0007669"/>
    <property type="project" value="UniProtKB-KW"/>
</dbReference>
<dbReference type="InterPro" id="IPR006626">
    <property type="entry name" value="PbH1"/>
</dbReference>
<comment type="catalytic activity">
    <reaction evidence="9">
        <text>(1,4-alpha-D-galacturonosyl)n+m + H2O = (1,4-alpha-D-galacturonosyl)n + (1,4-alpha-D-galacturonosyl)m.</text>
        <dbReference type="EC" id="3.2.1.15"/>
    </reaction>
</comment>
<name>A0A9P0GDQ5_9CUCU</name>
<keyword evidence="4" id="KW-0677">Repeat</keyword>
<evidence type="ECO:0000256" key="1">
    <source>
        <dbReference type="ARBA" id="ARBA00008834"/>
    </source>
</evidence>
<dbReference type="AlphaFoldDB" id="A0A9P0GDQ5"/>
<evidence type="ECO:0000256" key="6">
    <source>
        <dbReference type="ARBA" id="ARBA00023157"/>
    </source>
</evidence>
<reference evidence="12" key="1">
    <citation type="submission" date="2022-01" db="EMBL/GenBank/DDBJ databases">
        <authorList>
            <person name="King R."/>
        </authorList>
    </citation>
    <scope>NUCLEOTIDE SEQUENCE</scope>
</reference>
<evidence type="ECO:0000256" key="2">
    <source>
        <dbReference type="ARBA" id="ARBA00012736"/>
    </source>
</evidence>
<dbReference type="OrthoDB" id="6747294at2759"/>
<dbReference type="InterPro" id="IPR011050">
    <property type="entry name" value="Pectin_lyase_fold/virulence"/>
</dbReference>